<reference evidence="2" key="2">
    <citation type="submission" date="2021-04" db="EMBL/GenBank/DDBJ databases">
        <authorList>
            <person name="Gilroy R."/>
        </authorList>
    </citation>
    <scope>NUCLEOTIDE SEQUENCE</scope>
    <source>
        <strain evidence="2">CHK180-15479</strain>
    </source>
</reference>
<dbReference type="PROSITE" id="PS51197">
    <property type="entry name" value="HTH_RRF2_2"/>
    <property type="match status" value="1"/>
</dbReference>
<accession>A0A9D2MX27</accession>
<dbReference type="EMBL" id="DWWT01000004">
    <property type="protein sequence ID" value="HJC04833.1"/>
    <property type="molecule type" value="Genomic_DNA"/>
</dbReference>
<proteinExistence type="predicted"/>
<comment type="caution">
    <text evidence="2">The sequence shown here is derived from an EMBL/GenBank/DDBJ whole genome shotgun (WGS) entry which is preliminary data.</text>
</comment>
<dbReference type="PANTHER" id="PTHR33221:SF5">
    <property type="entry name" value="HTH-TYPE TRANSCRIPTIONAL REGULATOR ISCR"/>
    <property type="match status" value="1"/>
</dbReference>
<dbReference type="GO" id="GO:0005829">
    <property type="term" value="C:cytosol"/>
    <property type="evidence" value="ECO:0007669"/>
    <property type="project" value="TreeGrafter"/>
</dbReference>
<organism evidence="2 3">
    <name type="scientific">Candidatus Enterocloster excrementipullorum</name>
    <dbReference type="NCBI Taxonomy" id="2838559"/>
    <lineage>
        <taxon>Bacteria</taxon>
        <taxon>Bacillati</taxon>
        <taxon>Bacillota</taxon>
        <taxon>Clostridia</taxon>
        <taxon>Lachnospirales</taxon>
        <taxon>Lachnospiraceae</taxon>
        <taxon>Enterocloster</taxon>
    </lineage>
</organism>
<dbReference type="PROSITE" id="PS01332">
    <property type="entry name" value="HTH_RRF2_1"/>
    <property type="match status" value="1"/>
</dbReference>
<keyword evidence="1" id="KW-0238">DNA-binding</keyword>
<dbReference type="Proteomes" id="UP000823910">
    <property type="component" value="Unassembled WGS sequence"/>
</dbReference>
<dbReference type="GO" id="GO:0003677">
    <property type="term" value="F:DNA binding"/>
    <property type="evidence" value="ECO:0007669"/>
    <property type="project" value="UniProtKB-KW"/>
</dbReference>
<gene>
    <name evidence="2" type="ORF">H9704_01545</name>
</gene>
<protein>
    <submittedName>
        <fullName evidence="2">Rrf2 family transcriptional regulator</fullName>
    </submittedName>
</protein>
<evidence type="ECO:0000313" key="3">
    <source>
        <dbReference type="Proteomes" id="UP000823910"/>
    </source>
</evidence>
<dbReference type="PANTHER" id="PTHR33221">
    <property type="entry name" value="WINGED HELIX-TURN-HELIX TRANSCRIPTIONAL REGULATOR, RRF2 FAMILY"/>
    <property type="match status" value="1"/>
</dbReference>
<evidence type="ECO:0000256" key="1">
    <source>
        <dbReference type="ARBA" id="ARBA00023125"/>
    </source>
</evidence>
<evidence type="ECO:0000313" key="2">
    <source>
        <dbReference type="EMBL" id="HJC04833.1"/>
    </source>
</evidence>
<dbReference type="SUPFAM" id="SSF46785">
    <property type="entry name" value="Winged helix' DNA-binding domain"/>
    <property type="match status" value="1"/>
</dbReference>
<dbReference type="InterPro" id="IPR036390">
    <property type="entry name" value="WH_DNA-bd_sf"/>
</dbReference>
<dbReference type="AlphaFoldDB" id="A0A9D2MX27"/>
<dbReference type="Gene3D" id="1.10.10.10">
    <property type="entry name" value="Winged helix-like DNA-binding domain superfamily/Winged helix DNA-binding domain"/>
    <property type="match status" value="1"/>
</dbReference>
<dbReference type="Pfam" id="PF02082">
    <property type="entry name" value="Rrf2"/>
    <property type="match status" value="1"/>
</dbReference>
<dbReference type="InterPro" id="IPR030489">
    <property type="entry name" value="TR_Rrf2-type_CS"/>
</dbReference>
<sequence>MLVSTKGRYALRTMADLAVHGNGEPVKIKDIAKRQGISGKYLEQIISILSRAGLVRSIRGNQGGYYLAKAPKEYTLGMILRITEGSLAPVDCLSGDENPCTRQHGCVTLRLWHELDDAISGVVDRYTLEDLAGWQMELEKGDELSEDGGQ</sequence>
<name>A0A9D2MX27_9FIRM</name>
<dbReference type="InterPro" id="IPR036388">
    <property type="entry name" value="WH-like_DNA-bd_sf"/>
</dbReference>
<dbReference type="NCBIfam" id="TIGR00738">
    <property type="entry name" value="rrf2_super"/>
    <property type="match status" value="1"/>
</dbReference>
<reference evidence="2" key="1">
    <citation type="journal article" date="2021" name="PeerJ">
        <title>Extensive microbial diversity within the chicken gut microbiome revealed by metagenomics and culture.</title>
        <authorList>
            <person name="Gilroy R."/>
            <person name="Ravi A."/>
            <person name="Getino M."/>
            <person name="Pursley I."/>
            <person name="Horton D.L."/>
            <person name="Alikhan N.F."/>
            <person name="Baker D."/>
            <person name="Gharbi K."/>
            <person name="Hall N."/>
            <person name="Watson M."/>
            <person name="Adriaenssens E.M."/>
            <person name="Foster-Nyarko E."/>
            <person name="Jarju S."/>
            <person name="Secka A."/>
            <person name="Antonio M."/>
            <person name="Oren A."/>
            <person name="Chaudhuri R.R."/>
            <person name="La Ragione R."/>
            <person name="Hildebrand F."/>
            <person name="Pallen M.J."/>
        </authorList>
    </citation>
    <scope>NUCLEOTIDE SEQUENCE</scope>
    <source>
        <strain evidence="2">CHK180-15479</strain>
    </source>
</reference>
<dbReference type="InterPro" id="IPR000944">
    <property type="entry name" value="Tscrpt_reg_Rrf2"/>
</dbReference>
<dbReference type="GO" id="GO:0003700">
    <property type="term" value="F:DNA-binding transcription factor activity"/>
    <property type="evidence" value="ECO:0007669"/>
    <property type="project" value="TreeGrafter"/>
</dbReference>